<organism evidence="1 2">
    <name type="scientific">Gehongia tenuis</name>
    <dbReference type="NCBI Taxonomy" id="2763655"/>
    <lineage>
        <taxon>Bacteria</taxon>
        <taxon>Bacillati</taxon>
        <taxon>Bacillota</taxon>
        <taxon>Clostridia</taxon>
        <taxon>Christensenellales</taxon>
        <taxon>Christensenellaceae</taxon>
        <taxon>Gehongia</taxon>
    </lineage>
</organism>
<dbReference type="Proteomes" id="UP000623172">
    <property type="component" value="Unassembled WGS sequence"/>
</dbReference>
<name>A0A926D556_9FIRM</name>
<comment type="caution">
    <text evidence="1">The sequence shown here is derived from an EMBL/GenBank/DDBJ whole genome shotgun (WGS) entry which is preliminary data.</text>
</comment>
<dbReference type="EMBL" id="JACRSR010000003">
    <property type="protein sequence ID" value="MBC8531923.1"/>
    <property type="molecule type" value="Genomic_DNA"/>
</dbReference>
<evidence type="ECO:0000313" key="2">
    <source>
        <dbReference type="Proteomes" id="UP000623172"/>
    </source>
</evidence>
<keyword evidence="2" id="KW-1185">Reference proteome</keyword>
<accession>A0A926D556</accession>
<gene>
    <name evidence="1" type="ORF">H8696_08695</name>
</gene>
<sequence length="107" mass="11454">MTIKNILMHERVGNSGIFEDDYVMLYPKTLDGLVVDDSGVPIRDTMVRNAQTINGHALTGDIVLTPGDVGALAEDAVAADTAQISHAIIYATDTPPVIPGKLWLKPI</sequence>
<dbReference type="RefSeq" id="WP_249316730.1">
    <property type="nucleotide sequence ID" value="NZ_JACRSR010000003.1"/>
</dbReference>
<evidence type="ECO:0000313" key="1">
    <source>
        <dbReference type="EMBL" id="MBC8531923.1"/>
    </source>
</evidence>
<protein>
    <submittedName>
        <fullName evidence="1">Uncharacterized protein</fullName>
    </submittedName>
</protein>
<reference evidence="1" key="1">
    <citation type="submission" date="2020-08" db="EMBL/GenBank/DDBJ databases">
        <title>Genome public.</title>
        <authorList>
            <person name="Liu C."/>
            <person name="Sun Q."/>
        </authorList>
    </citation>
    <scope>NUCLEOTIDE SEQUENCE</scope>
    <source>
        <strain evidence="1">NSJ-53</strain>
    </source>
</reference>
<proteinExistence type="predicted"/>
<dbReference type="AlphaFoldDB" id="A0A926D556"/>